<dbReference type="InterPro" id="IPR012910">
    <property type="entry name" value="Plug_dom"/>
</dbReference>
<dbReference type="InterPro" id="IPR008969">
    <property type="entry name" value="CarboxyPept-like_regulatory"/>
</dbReference>
<evidence type="ECO:0000256" key="8">
    <source>
        <dbReference type="SAM" id="SignalP"/>
    </source>
</evidence>
<dbReference type="InterPro" id="IPR039426">
    <property type="entry name" value="TonB-dep_rcpt-like"/>
</dbReference>
<feature type="signal peptide" evidence="8">
    <location>
        <begin position="1"/>
        <end position="32"/>
    </location>
</feature>
<dbReference type="InterPro" id="IPR037066">
    <property type="entry name" value="Plug_dom_sf"/>
</dbReference>
<evidence type="ECO:0000256" key="4">
    <source>
        <dbReference type="ARBA" id="ARBA00022692"/>
    </source>
</evidence>
<keyword evidence="2 7" id="KW-0813">Transport</keyword>
<evidence type="ECO:0000259" key="9">
    <source>
        <dbReference type="Pfam" id="PF07715"/>
    </source>
</evidence>
<keyword evidence="4 7" id="KW-0812">Transmembrane</keyword>
<sequence>MRSHPQHMKLTTAITKTVSLAVLATLIGSQLAAQQVTGDSTRPAIAEDTTIIVLRKPTRADSMGVMASGVILDAGTRKPLPGINISIPDFSAAISDEKGRFSIKVPSYSSTLLISAPGFQSKEAPLRGNTAVTVQLYDENFDSYYDEAVTPAGVITRNRITSAFTTTNTQGAWPRNQETPENYLQGNANGLNIIRRSGTPNIGSNLFMRGMSSLFATNRPLIVVDGMIYETNDFGGSIINNFYSNPLNLIDIKDIDNITVIKDGASLYGTKGANGVIMITTAKARELATKIDVGVYTGMNFAPKNIPVMNAAQFRPYLSDILQSQGMTEDGVSKQPYMTDDPNNPNYYATHYNTNWQDAIYKNSLSQNIYLRVTGGDNIARYALSMGYVKNNGVIKNTGLVRYNTRLNADLNLSKRLNLNSNLSFTYGEQNTQHLGLNTRINPVYVALVKSPFLPIQEVDKDGAESPNLADVDTLGMSNPVQLVNHVLAVNKSYRFFGSLNFSYLINNNLTLQALFGLTQDKVRENFFIPRKGISNDTLQAAIADSRSGSQAKRLFAVYNDTRLRYKKTFNLVHDVEVLAGLRYHQQSQEQDVGYGYNSATDELVNVGYSIPSLRKVGGDIGKNRWLNTYLNVNYGFNDKFFLTAAVSADASSRFGHEIPGALTIGGNKFSLLPALQAAWLVSSEAFMKKAPAISLLKLRAGYSLTGNDDIGNYTARQNYVSQNLLGMEGLVRGNFADPQLQWEVNKKLNLGIDLGFLHDRLRISADVYENRTDKMVVLEKAPTASGLEYLASNSGGMKTRGVEAMVSGRILNRPLLKWDVSAGIAVYRNQLTQLPDNRIVTPFADGYILSEVGKAANLFYGYKTHGVYSTDQQAAAAGLSTKPVNQPVTAFKGGDIAFEDYNGDKLINDQDRQVIGNPNPDFTGMFSSSLSWRRFSVDALFTFSVGNDVYNYMRAQLEAGDSYNNQLPSLVNRWRAQGQVTNVPKAVYGDPMGNSRFSDRWIEDGSYLRLRSLSISYNVRIKPAFIKYLTVYASGTNLLTFTKYLGYDPEFSATGSVLGQGVDIGLEPQFRSVQTGVRIGL</sequence>
<dbReference type="SUPFAM" id="SSF56935">
    <property type="entry name" value="Porins"/>
    <property type="match status" value="1"/>
</dbReference>
<comment type="similarity">
    <text evidence="7">Belongs to the TonB-dependent receptor family.</text>
</comment>
<dbReference type="Gene3D" id="2.170.130.10">
    <property type="entry name" value="TonB-dependent receptor, plug domain"/>
    <property type="match status" value="1"/>
</dbReference>
<evidence type="ECO:0000313" key="11">
    <source>
        <dbReference type="Proteomes" id="UP000192277"/>
    </source>
</evidence>
<evidence type="ECO:0000256" key="5">
    <source>
        <dbReference type="ARBA" id="ARBA00023136"/>
    </source>
</evidence>
<keyword evidence="8" id="KW-0732">Signal</keyword>
<dbReference type="Gene3D" id="2.60.40.1120">
    <property type="entry name" value="Carboxypeptidase-like, regulatory domain"/>
    <property type="match status" value="1"/>
</dbReference>
<evidence type="ECO:0000256" key="6">
    <source>
        <dbReference type="ARBA" id="ARBA00023237"/>
    </source>
</evidence>
<protein>
    <submittedName>
        <fullName evidence="10">SusC/RagA family TonB-linked outer membrane protein</fullName>
    </submittedName>
</protein>
<feature type="chain" id="PRO_5047544840" evidence="8">
    <location>
        <begin position="33"/>
        <end position="1082"/>
    </location>
</feature>
<accession>A0ABX3NLX2</accession>
<name>A0ABX3NLX2_9BACT</name>
<evidence type="ECO:0000256" key="1">
    <source>
        <dbReference type="ARBA" id="ARBA00004571"/>
    </source>
</evidence>
<keyword evidence="5 7" id="KW-0472">Membrane</keyword>
<evidence type="ECO:0000256" key="3">
    <source>
        <dbReference type="ARBA" id="ARBA00022452"/>
    </source>
</evidence>
<comment type="caution">
    <text evidence="10">The sequence shown here is derived from an EMBL/GenBank/DDBJ whole genome shotgun (WGS) entry which is preliminary data.</text>
</comment>
<reference evidence="10 11" key="1">
    <citation type="submission" date="2016-04" db="EMBL/GenBank/DDBJ databases">
        <authorList>
            <person name="Chen L."/>
            <person name="Zhuang W."/>
            <person name="Wang G."/>
        </authorList>
    </citation>
    <scope>NUCLEOTIDE SEQUENCE [LARGE SCALE GENOMIC DNA]</scope>
    <source>
        <strain evidence="11">GR20</strain>
    </source>
</reference>
<proteinExistence type="inferred from homology"/>
<keyword evidence="11" id="KW-1185">Reference proteome</keyword>
<feature type="domain" description="TonB-dependent receptor plug" evidence="9">
    <location>
        <begin position="177"/>
        <end position="276"/>
    </location>
</feature>
<dbReference type="PROSITE" id="PS52016">
    <property type="entry name" value="TONB_DEPENDENT_REC_3"/>
    <property type="match status" value="1"/>
</dbReference>
<evidence type="ECO:0000256" key="7">
    <source>
        <dbReference type="PROSITE-ProRule" id="PRU01360"/>
    </source>
</evidence>
<keyword evidence="6 7" id="KW-0998">Cell outer membrane</keyword>
<dbReference type="NCBIfam" id="TIGR04056">
    <property type="entry name" value="OMP_RagA_SusC"/>
    <property type="match status" value="1"/>
</dbReference>
<dbReference type="InterPro" id="IPR036942">
    <property type="entry name" value="Beta-barrel_TonB_sf"/>
</dbReference>
<dbReference type="Pfam" id="PF07715">
    <property type="entry name" value="Plug"/>
    <property type="match status" value="1"/>
</dbReference>
<dbReference type="Gene3D" id="2.40.170.20">
    <property type="entry name" value="TonB-dependent receptor, beta-barrel domain"/>
    <property type="match status" value="1"/>
</dbReference>
<dbReference type="Proteomes" id="UP000192277">
    <property type="component" value="Unassembled WGS sequence"/>
</dbReference>
<gene>
    <name evidence="10" type="ORF">A4D02_17900</name>
</gene>
<keyword evidence="3 7" id="KW-1134">Transmembrane beta strand</keyword>
<comment type="subcellular location">
    <subcellularLocation>
        <location evidence="1 7">Cell outer membrane</location>
        <topology evidence="1 7">Multi-pass membrane protein</topology>
    </subcellularLocation>
</comment>
<evidence type="ECO:0000256" key="2">
    <source>
        <dbReference type="ARBA" id="ARBA00022448"/>
    </source>
</evidence>
<dbReference type="Pfam" id="PF13715">
    <property type="entry name" value="CarbopepD_reg_2"/>
    <property type="match status" value="1"/>
</dbReference>
<dbReference type="InterPro" id="IPR023996">
    <property type="entry name" value="TonB-dep_OMP_SusC/RagA"/>
</dbReference>
<dbReference type="EMBL" id="LWBO01000084">
    <property type="protein sequence ID" value="OQP39200.1"/>
    <property type="molecule type" value="Genomic_DNA"/>
</dbReference>
<organism evidence="10 11">
    <name type="scientific">Niastella koreensis</name>
    <dbReference type="NCBI Taxonomy" id="354356"/>
    <lineage>
        <taxon>Bacteria</taxon>
        <taxon>Pseudomonadati</taxon>
        <taxon>Bacteroidota</taxon>
        <taxon>Chitinophagia</taxon>
        <taxon>Chitinophagales</taxon>
        <taxon>Chitinophagaceae</taxon>
        <taxon>Niastella</taxon>
    </lineage>
</organism>
<dbReference type="SUPFAM" id="SSF49464">
    <property type="entry name" value="Carboxypeptidase regulatory domain-like"/>
    <property type="match status" value="1"/>
</dbReference>
<evidence type="ECO:0000313" key="10">
    <source>
        <dbReference type="EMBL" id="OQP39200.1"/>
    </source>
</evidence>